<name>A0A6B3BSR1_9ACTN</name>
<evidence type="ECO:0000256" key="1">
    <source>
        <dbReference type="SAM" id="MobiDB-lite"/>
    </source>
</evidence>
<feature type="signal peptide" evidence="2">
    <location>
        <begin position="1"/>
        <end position="24"/>
    </location>
</feature>
<protein>
    <submittedName>
        <fullName evidence="4">PepSY domain-containing protein</fullName>
    </submittedName>
</protein>
<comment type="caution">
    <text evidence="4">The sequence shown here is derived from an EMBL/GenBank/DDBJ whole genome shotgun (WGS) entry which is preliminary data.</text>
</comment>
<sequence>MKRNIVIATLTAIALAGGTVAAFAAGDDESAARHRTGANVQVVSDDEDDTTTTDDRTAVHSSAVTAAEAITAALRHTPGTAVSAELEDDGADAGTWGVEVVRGDGAEYDVEVSGAGKVLAAQRDTDDDTDRDGEDRAESAALKGAKFDAREAALAAAAKGTVTEVGADGENGTVAWSVETVKDGRASEWKVALDTGKITRDHSDND</sequence>
<gene>
    <name evidence="4" type="ORF">G3I71_16260</name>
</gene>
<dbReference type="EMBL" id="JAAGLU010000012">
    <property type="protein sequence ID" value="NEC87340.1"/>
    <property type="molecule type" value="Genomic_DNA"/>
</dbReference>
<feature type="chain" id="PRO_5025508061" evidence="2">
    <location>
        <begin position="25"/>
        <end position="206"/>
    </location>
</feature>
<reference evidence="4" key="1">
    <citation type="submission" date="2020-01" db="EMBL/GenBank/DDBJ databases">
        <title>Insect and environment-associated Actinomycetes.</title>
        <authorList>
            <person name="Currrie C."/>
            <person name="Chevrette M."/>
            <person name="Carlson C."/>
            <person name="Stubbendieck R."/>
            <person name="Wendt-Pienkowski E."/>
        </authorList>
    </citation>
    <scope>NUCLEOTIDE SEQUENCE</scope>
    <source>
        <strain evidence="4">SID12501</strain>
    </source>
</reference>
<organism evidence="4">
    <name type="scientific">Streptomyces sp. SID12501</name>
    <dbReference type="NCBI Taxonomy" id="2706042"/>
    <lineage>
        <taxon>Bacteria</taxon>
        <taxon>Bacillati</taxon>
        <taxon>Actinomycetota</taxon>
        <taxon>Actinomycetes</taxon>
        <taxon>Kitasatosporales</taxon>
        <taxon>Streptomycetaceae</taxon>
        <taxon>Streptomyces</taxon>
    </lineage>
</organism>
<dbReference type="RefSeq" id="WP_164315369.1">
    <property type="nucleotide sequence ID" value="NZ_JAAGLU010000012.1"/>
</dbReference>
<proteinExistence type="predicted"/>
<dbReference type="InterPro" id="IPR025711">
    <property type="entry name" value="PepSY"/>
</dbReference>
<evidence type="ECO:0000313" key="4">
    <source>
        <dbReference type="EMBL" id="NEC87340.1"/>
    </source>
</evidence>
<dbReference type="Gene3D" id="3.10.450.40">
    <property type="match status" value="2"/>
</dbReference>
<accession>A0A6B3BSR1</accession>
<feature type="domain" description="PepSY" evidence="3">
    <location>
        <begin position="64"/>
        <end position="112"/>
    </location>
</feature>
<feature type="domain" description="PepSY" evidence="3">
    <location>
        <begin position="148"/>
        <end position="201"/>
    </location>
</feature>
<keyword evidence="2" id="KW-0732">Signal</keyword>
<evidence type="ECO:0000256" key="2">
    <source>
        <dbReference type="SAM" id="SignalP"/>
    </source>
</evidence>
<dbReference type="AlphaFoldDB" id="A0A6B3BSR1"/>
<evidence type="ECO:0000259" key="3">
    <source>
        <dbReference type="Pfam" id="PF03413"/>
    </source>
</evidence>
<feature type="region of interest" description="Disordered" evidence="1">
    <location>
        <begin position="121"/>
        <end position="142"/>
    </location>
</feature>
<dbReference type="Pfam" id="PF03413">
    <property type="entry name" value="PepSY"/>
    <property type="match status" value="2"/>
</dbReference>